<sequence>MSMLFQRDKWLQYRAFRNVPLLARRLPETQLLEKETLDHMLLQHSSVVLKPCDGRYGRDIVFIRRLKTGTYQIQNENNIITMQNKSDLQDWFDQIGKDREYIIQQRLYLARIRQRPFDLRIMVQRQKATSSAWKVTGSYAKIASRGYLVTSVTNRTIPVLKALQLARVGGRKLLLQVERTALLAAKSLEVHYPDLRQIGFDIGIDKKGRIWIIEGNYRPDLRPFRHLKDSSMYRRILWYQKH</sequence>
<dbReference type="AlphaFoldDB" id="A0A1G5KJQ5"/>
<accession>A0A1G5KJQ5</accession>
<evidence type="ECO:0000313" key="2">
    <source>
        <dbReference type="Proteomes" id="UP000198538"/>
    </source>
</evidence>
<organism evidence="1 2">
    <name type="scientific">Paenibacillus polysaccharolyticus</name>
    <dbReference type="NCBI Taxonomy" id="582692"/>
    <lineage>
        <taxon>Bacteria</taxon>
        <taxon>Bacillati</taxon>
        <taxon>Bacillota</taxon>
        <taxon>Bacilli</taxon>
        <taxon>Bacillales</taxon>
        <taxon>Paenibacillaceae</taxon>
        <taxon>Paenibacillus</taxon>
    </lineage>
</organism>
<dbReference type="Proteomes" id="UP000198538">
    <property type="component" value="Unassembled WGS sequence"/>
</dbReference>
<proteinExistence type="predicted"/>
<dbReference type="InterPro" id="IPR026838">
    <property type="entry name" value="YheC/D"/>
</dbReference>
<name>A0A1G5KJQ5_9BACL</name>
<dbReference type="Gene3D" id="3.30.470.20">
    <property type="entry name" value="ATP-grasp fold, B domain"/>
    <property type="match status" value="1"/>
</dbReference>
<gene>
    <name evidence="1" type="ORF">SAMN05720606_11576</name>
</gene>
<dbReference type="SUPFAM" id="SSF56059">
    <property type="entry name" value="Glutathione synthetase ATP-binding domain-like"/>
    <property type="match status" value="1"/>
</dbReference>
<evidence type="ECO:0000313" key="1">
    <source>
        <dbReference type="EMBL" id="SCZ00320.1"/>
    </source>
</evidence>
<reference evidence="2" key="1">
    <citation type="submission" date="2016-10" db="EMBL/GenBank/DDBJ databases">
        <authorList>
            <person name="Varghese N."/>
            <person name="Submissions S."/>
        </authorList>
    </citation>
    <scope>NUCLEOTIDE SEQUENCE [LARGE SCALE GENOMIC DNA]</scope>
    <source>
        <strain evidence="2">BL9</strain>
    </source>
</reference>
<dbReference type="STRING" id="582692.SAMN05720606_11576"/>
<dbReference type="EMBL" id="FMVM01000015">
    <property type="protein sequence ID" value="SCZ00320.1"/>
    <property type="molecule type" value="Genomic_DNA"/>
</dbReference>
<protein>
    <submittedName>
        <fullName evidence="1">YheC/D like ATP-grasp</fullName>
    </submittedName>
</protein>
<dbReference type="Pfam" id="PF14398">
    <property type="entry name" value="ATPgrasp_YheCD"/>
    <property type="match status" value="1"/>
</dbReference>
<keyword evidence="2" id="KW-1185">Reference proteome</keyword>